<feature type="transmembrane region" description="Helical" evidence="6">
    <location>
        <begin position="183"/>
        <end position="202"/>
    </location>
</feature>
<dbReference type="EMBL" id="BSRA01000005">
    <property type="protein sequence ID" value="GLV13473.1"/>
    <property type="molecule type" value="Genomic_DNA"/>
</dbReference>
<evidence type="ECO:0000256" key="4">
    <source>
        <dbReference type="ARBA" id="ARBA00022989"/>
    </source>
</evidence>
<dbReference type="AlphaFoldDB" id="A0A1H2RT43"/>
<sequence>MRMPKWFLFTLLILANLIWSGSFTATSIAAESIAPTLIVMSRMLVGGLLLSPALFAHRRNSNSWSLPKTIRIALLGLLGFTLPVTMETIGIHISSPALGAVSIALEPLLTLLVSSVIFHTRLGPRRWFAMGLAAVGAWVVAGCPRPGVSGYLAGDLLMLGAVVCYAVYNAVSGRLTADVPATGATSIMLLAGGVGCVPLFWASGHPWPHQVSPASFWSLVFLAVLATAGAYLVWIVVLQDHDVASAAITLYLQPVFGVLLAIAIVHERPSLYFYMGGVMILLALFLGQYRERDAANRKAGQETDRPDKVQSR</sequence>
<feature type="transmembrane region" description="Helical" evidence="6">
    <location>
        <begin position="127"/>
        <end position="144"/>
    </location>
</feature>
<dbReference type="Proteomes" id="UP000182589">
    <property type="component" value="Unassembled WGS sequence"/>
</dbReference>
<dbReference type="GO" id="GO:0016020">
    <property type="term" value="C:membrane"/>
    <property type="evidence" value="ECO:0007669"/>
    <property type="project" value="UniProtKB-SubCell"/>
</dbReference>
<keyword evidence="3 6" id="KW-0812">Transmembrane</keyword>
<reference evidence="8" key="3">
    <citation type="submission" date="2023-02" db="EMBL/GenBank/DDBJ databases">
        <title>Proposal of a novel subspecies: Alicyclobacillus hesperidum subspecies aegle.</title>
        <authorList>
            <person name="Goto K."/>
            <person name="Fujii T."/>
            <person name="Yasui K."/>
            <person name="Mochida K."/>
            <person name="Kato-Tanaka Y."/>
            <person name="Morohoshi S."/>
            <person name="An S.Y."/>
            <person name="Kasai H."/>
            <person name="Yokota A."/>
        </authorList>
    </citation>
    <scope>NUCLEOTIDE SEQUENCE</scope>
    <source>
        <strain evidence="8">DSM 12766</strain>
    </source>
</reference>
<feature type="transmembrane region" description="Helical" evidence="6">
    <location>
        <begin position="244"/>
        <end position="265"/>
    </location>
</feature>
<dbReference type="EMBL" id="FNOJ01000003">
    <property type="protein sequence ID" value="SDW22646.1"/>
    <property type="molecule type" value="Genomic_DNA"/>
</dbReference>
<comment type="subcellular location">
    <subcellularLocation>
        <location evidence="1">Endomembrane system</location>
        <topology evidence="1">Multi-pass membrane protein</topology>
    </subcellularLocation>
</comment>
<keyword evidence="10" id="KW-1185">Reference proteome</keyword>
<dbReference type="Proteomes" id="UP001157137">
    <property type="component" value="Unassembled WGS sequence"/>
</dbReference>
<accession>A0A1H2RT43</accession>
<reference evidence="10" key="1">
    <citation type="submission" date="2016-10" db="EMBL/GenBank/DDBJ databases">
        <authorList>
            <person name="Varghese N."/>
        </authorList>
    </citation>
    <scope>NUCLEOTIDE SEQUENCE [LARGE SCALE GENOMIC DNA]</scope>
    <source>
        <strain evidence="10">DSM 12489</strain>
    </source>
</reference>
<dbReference type="PANTHER" id="PTHR32322:SF2">
    <property type="entry name" value="EAMA DOMAIN-CONTAINING PROTEIN"/>
    <property type="match status" value="1"/>
</dbReference>
<feature type="transmembrane region" description="Helical" evidence="6">
    <location>
        <begin position="39"/>
        <end position="57"/>
    </location>
</feature>
<evidence type="ECO:0000256" key="2">
    <source>
        <dbReference type="ARBA" id="ARBA00007362"/>
    </source>
</evidence>
<gene>
    <name evidence="8" type="ORF">Heshes_11570</name>
    <name evidence="9" type="ORF">SAMN04489725_103136</name>
</gene>
<dbReference type="InterPro" id="IPR000620">
    <property type="entry name" value="EamA_dom"/>
</dbReference>
<comment type="similarity">
    <text evidence="2">Belongs to the EamA transporter family.</text>
</comment>
<feature type="transmembrane region" description="Helical" evidence="6">
    <location>
        <begin position="69"/>
        <end position="91"/>
    </location>
</feature>
<dbReference type="InterPro" id="IPR050638">
    <property type="entry name" value="AA-Vitamin_Transporters"/>
</dbReference>
<keyword evidence="5 6" id="KW-0472">Membrane</keyword>
<evidence type="ECO:0000313" key="8">
    <source>
        <dbReference type="EMBL" id="GLV13473.1"/>
    </source>
</evidence>
<feature type="transmembrane region" description="Helical" evidence="6">
    <location>
        <begin position="214"/>
        <end position="237"/>
    </location>
</feature>
<dbReference type="STRING" id="89784.SAMN04489725_103136"/>
<evidence type="ECO:0000256" key="6">
    <source>
        <dbReference type="SAM" id="Phobius"/>
    </source>
</evidence>
<evidence type="ECO:0000256" key="1">
    <source>
        <dbReference type="ARBA" id="ARBA00004127"/>
    </source>
</evidence>
<dbReference type="InterPro" id="IPR037185">
    <property type="entry name" value="EmrE-like"/>
</dbReference>
<evidence type="ECO:0000313" key="10">
    <source>
        <dbReference type="Proteomes" id="UP000182589"/>
    </source>
</evidence>
<feature type="transmembrane region" description="Helical" evidence="6">
    <location>
        <begin position="271"/>
        <end position="289"/>
    </location>
</feature>
<name>A0A1H2RT43_9BACL</name>
<evidence type="ECO:0000259" key="7">
    <source>
        <dbReference type="Pfam" id="PF00892"/>
    </source>
</evidence>
<feature type="domain" description="EamA" evidence="7">
    <location>
        <begin position="10"/>
        <end position="140"/>
    </location>
</feature>
<evidence type="ECO:0000256" key="3">
    <source>
        <dbReference type="ARBA" id="ARBA00022692"/>
    </source>
</evidence>
<proteinExistence type="inferred from homology"/>
<dbReference type="Pfam" id="PF00892">
    <property type="entry name" value="EamA"/>
    <property type="match status" value="2"/>
</dbReference>
<evidence type="ECO:0000256" key="5">
    <source>
        <dbReference type="ARBA" id="ARBA00023136"/>
    </source>
</evidence>
<dbReference type="PANTHER" id="PTHR32322">
    <property type="entry name" value="INNER MEMBRANE TRANSPORTER"/>
    <property type="match status" value="1"/>
</dbReference>
<feature type="transmembrane region" description="Helical" evidence="6">
    <location>
        <begin position="97"/>
        <end position="118"/>
    </location>
</feature>
<reference evidence="9" key="2">
    <citation type="submission" date="2016-10" db="EMBL/GenBank/DDBJ databases">
        <authorList>
            <person name="de Groot N.N."/>
        </authorList>
    </citation>
    <scope>NUCLEOTIDE SEQUENCE [LARGE SCALE GENOMIC DNA]</scope>
    <source>
        <strain evidence="9">DSM 12489</strain>
    </source>
</reference>
<dbReference type="SUPFAM" id="SSF103481">
    <property type="entry name" value="Multidrug resistance efflux transporter EmrE"/>
    <property type="match status" value="2"/>
</dbReference>
<feature type="domain" description="EamA" evidence="7">
    <location>
        <begin position="153"/>
        <end position="286"/>
    </location>
</feature>
<protein>
    <submittedName>
        <fullName evidence="8">EamA family transporter</fullName>
    </submittedName>
    <submittedName>
        <fullName evidence="9">Permease of the drug/metabolite transporter (DMT) superfamily</fullName>
    </submittedName>
</protein>
<feature type="transmembrane region" description="Helical" evidence="6">
    <location>
        <begin position="150"/>
        <end position="171"/>
    </location>
</feature>
<evidence type="ECO:0000313" key="9">
    <source>
        <dbReference type="EMBL" id="SDW22646.1"/>
    </source>
</evidence>
<organism evidence="9 10">
    <name type="scientific">Alicyclobacillus hesperidum</name>
    <dbReference type="NCBI Taxonomy" id="89784"/>
    <lineage>
        <taxon>Bacteria</taxon>
        <taxon>Bacillati</taxon>
        <taxon>Bacillota</taxon>
        <taxon>Bacilli</taxon>
        <taxon>Bacillales</taxon>
        <taxon>Alicyclobacillaceae</taxon>
        <taxon>Alicyclobacillus</taxon>
    </lineage>
</organism>
<keyword evidence="4 6" id="KW-1133">Transmembrane helix</keyword>